<evidence type="ECO:0000313" key="7">
    <source>
        <dbReference type="Proteomes" id="UP000536909"/>
    </source>
</evidence>
<feature type="chain" id="PRO_5042618577" evidence="2">
    <location>
        <begin position="22"/>
        <end position="676"/>
    </location>
</feature>
<keyword evidence="7" id="KW-1185">Reference proteome</keyword>
<dbReference type="CDD" id="cd00198">
    <property type="entry name" value="vWFA"/>
    <property type="match status" value="1"/>
</dbReference>
<proteinExistence type="predicted"/>
<evidence type="ECO:0000256" key="2">
    <source>
        <dbReference type="SAM" id="SignalP"/>
    </source>
</evidence>
<dbReference type="InterPro" id="IPR002035">
    <property type="entry name" value="VWF_A"/>
</dbReference>
<dbReference type="Proteomes" id="UP000536909">
    <property type="component" value="Unassembled WGS sequence"/>
</dbReference>
<keyword evidence="1" id="KW-1133">Transmembrane helix</keyword>
<dbReference type="Proteomes" id="UP000308000">
    <property type="component" value="Unassembled WGS sequence"/>
</dbReference>
<dbReference type="EMBL" id="JACHFV010000005">
    <property type="protein sequence ID" value="MBB5294886.1"/>
    <property type="molecule type" value="Genomic_DNA"/>
</dbReference>
<evidence type="ECO:0000313" key="4">
    <source>
        <dbReference type="EMBL" id="MBB5294886.1"/>
    </source>
</evidence>
<keyword evidence="2" id="KW-0732">Signal</keyword>
<dbReference type="RefSeq" id="WP_129119732.1">
    <property type="nucleotide sequence ID" value="NZ_BSUI01000017.1"/>
</dbReference>
<reference evidence="4 7" key="2">
    <citation type="submission" date="2020-08" db="EMBL/GenBank/DDBJ databases">
        <title>Genomic Encyclopedia of Type Strains, Phase IV (KMG-IV): sequencing the most valuable type-strain genomes for metagenomic binning, comparative biology and taxonomic classification.</title>
        <authorList>
            <person name="Goeker M."/>
        </authorList>
    </citation>
    <scope>NUCLEOTIDE SEQUENCE [LARGE SCALE GENOMIC DNA]</scope>
    <source>
        <strain evidence="4 7">DSM 105434</strain>
    </source>
</reference>
<reference evidence="5 6" key="1">
    <citation type="submission" date="2019-04" db="EMBL/GenBank/DDBJ databases">
        <title>Deinococcus metalilatus MA1002 mutant No.5.</title>
        <authorList>
            <person name="Park W."/>
            <person name="Park C."/>
        </authorList>
    </citation>
    <scope>NUCLEOTIDE SEQUENCE [LARGE SCALE GENOMIC DNA]</scope>
    <source>
        <strain evidence="5 6">MA1002-m5</strain>
    </source>
</reference>
<name>A0AAJ5F419_9DEIO</name>
<keyword evidence="1" id="KW-0812">Transmembrane</keyword>
<keyword evidence="1" id="KW-0472">Membrane</keyword>
<dbReference type="Gene3D" id="3.40.50.410">
    <property type="entry name" value="von Willebrand factor, type A domain"/>
    <property type="match status" value="1"/>
</dbReference>
<dbReference type="InterPro" id="IPR036465">
    <property type="entry name" value="vWFA_dom_sf"/>
</dbReference>
<accession>A0AAJ5F419</accession>
<dbReference type="AlphaFoldDB" id="A0AAJ5F419"/>
<organism evidence="5 6">
    <name type="scientific">Deinococcus metallilatus</name>
    <dbReference type="NCBI Taxonomy" id="1211322"/>
    <lineage>
        <taxon>Bacteria</taxon>
        <taxon>Thermotogati</taxon>
        <taxon>Deinococcota</taxon>
        <taxon>Deinococci</taxon>
        <taxon>Deinococcales</taxon>
        <taxon>Deinococcaceae</taxon>
        <taxon>Deinococcus</taxon>
    </lineage>
</organism>
<feature type="signal peptide" evidence="2">
    <location>
        <begin position="1"/>
        <end position="21"/>
    </location>
</feature>
<evidence type="ECO:0000259" key="3">
    <source>
        <dbReference type="Pfam" id="PF13519"/>
    </source>
</evidence>
<dbReference type="EMBL" id="VBRC01000004">
    <property type="protein sequence ID" value="TLK28929.1"/>
    <property type="molecule type" value="Genomic_DNA"/>
</dbReference>
<protein>
    <submittedName>
        <fullName evidence="5">VWA domain-containing protein</fullName>
    </submittedName>
</protein>
<gene>
    <name evidence="5" type="ORF">FCS05_07125</name>
    <name evidence="4" type="ORF">HNQ10_001707</name>
</gene>
<feature type="domain" description="VWFA" evidence="3">
    <location>
        <begin position="59"/>
        <end position="165"/>
    </location>
</feature>
<feature type="transmembrane region" description="Helical" evidence="1">
    <location>
        <begin position="432"/>
        <end position="453"/>
    </location>
</feature>
<comment type="caution">
    <text evidence="5">The sequence shown here is derived from an EMBL/GenBank/DDBJ whole genome shotgun (WGS) entry which is preliminary data.</text>
</comment>
<dbReference type="SUPFAM" id="SSF53300">
    <property type="entry name" value="vWA-like"/>
    <property type="match status" value="1"/>
</dbReference>
<dbReference type="Pfam" id="PF13519">
    <property type="entry name" value="VWA_2"/>
    <property type="match status" value="1"/>
</dbReference>
<evidence type="ECO:0000313" key="5">
    <source>
        <dbReference type="EMBL" id="TLK28929.1"/>
    </source>
</evidence>
<evidence type="ECO:0000256" key="1">
    <source>
        <dbReference type="SAM" id="Phobius"/>
    </source>
</evidence>
<sequence length="676" mass="70387">MRPAAVLTLTALLASGPLAHARTGSAQPGVTLKRAPAVSLPAAACTLPGGPLPTQTRAVFILDTSGSMRGIGDGRADIFGRVKAAVNAYVRAEKPDRVELVTFDGGLRRRRSYTLPADTGRWNADLAALHADGRNTYLYRSVAQALAPLDAAGRYATSVFILTDGIDNDPDPAHTAARALAAFHARGPLDTLSYIALGTEIPREARTALRESRYAQGLTVPVGEVPTLAGSGSTVATVTDPARVPAPFPDGTPLTLAAGEAAGRVRLADGQARGGFARLDVTGRLPYGTPALLCAPPTTPDGPPRRVLLRLKIGPEPGLTWLNPGADRALRVGETVTLRYRLDPDLRAEGLALRLPPGLAGELLHQPGSRELALRLTNTGLEGGGPFIPALVFADGRVRPLPAVTGTGGGGGSAAVIRPPAAPAKSSRLAAWWLPLLAALLVLGLLGAFLPALRRRRFRRVPPAPPAPTVPTVEGIQYREDRTLALVGGGGLVTAVPTPLGGPFDLGLLARVPHLSGLRFQQDREGLRVLRVPADLEVSQGTRLLREDDVVRPDTLLGVAVAHPARSSHPPLGTLVGLGLPLHLRADGVTLHVTGPYGDHALTLRPGITDLGVAFGAPALHGLKLTISGPHILLADLPAGVRLRRAADGADLHPGTYLPAEAQLEWREAKAPGSGS</sequence>
<evidence type="ECO:0000313" key="6">
    <source>
        <dbReference type="Proteomes" id="UP000308000"/>
    </source>
</evidence>